<reference evidence="3" key="1">
    <citation type="journal article" date="2015" name="PLoS Genet.">
        <title>Genome Sequence and Transcriptome Analyses of Chrysochromulina tobin: Metabolic Tools for Enhanced Algal Fitness in the Prominent Order Prymnesiales (Haptophyceae).</title>
        <authorList>
            <person name="Hovde B.T."/>
            <person name="Deodato C.R."/>
            <person name="Hunsperger H.M."/>
            <person name="Ryken S.A."/>
            <person name="Yost W."/>
            <person name="Jha R.K."/>
            <person name="Patterson J."/>
            <person name="Monnat R.J. Jr."/>
            <person name="Barlow S.B."/>
            <person name="Starkenburg S.R."/>
            <person name="Cattolico R.A."/>
        </authorList>
    </citation>
    <scope>NUCLEOTIDE SEQUENCE</scope>
    <source>
        <strain evidence="3">CCMP291</strain>
    </source>
</reference>
<organism evidence="2 3">
    <name type="scientific">Chrysochromulina tobinii</name>
    <dbReference type="NCBI Taxonomy" id="1460289"/>
    <lineage>
        <taxon>Eukaryota</taxon>
        <taxon>Haptista</taxon>
        <taxon>Haptophyta</taxon>
        <taxon>Prymnesiophyceae</taxon>
        <taxon>Prymnesiales</taxon>
        <taxon>Chrysochromulinaceae</taxon>
        <taxon>Chrysochromulina</taxon>
    </lineage>
</organism>
<feature type="compositionally biased region" description="Low complexity" evidence="1">
    <location>
        <begin position="1"/>
        <end position="19"/>
    </location>
</feature>
<proteinExistence type="predicted"/>
<feature type="compositionally biased region" description="Polar residues" evidence="1">
    <location>
        <begin position="62"/>
        <end position="75"/>
    </location>
</feature>
<feature type="compositionally biased region" description="Polar residues" evidence="1">
    <location>
        <begin position="162"/>
        <end position="191"/>
    </location>
</feature>
<feature type="compositionally biased region" description="Basic and acidic residues" evidence="1">
    <location>
        <begin position="20"/>
        <end position="41"/>
    </location>
</feature>
<dbReference type="AlphaFoldDB" id="A0A0M0JUT5"/>
<dbReference type="Pfam" id="PF07004">
    <property type="entry name" value="SHIPPO-rpt"/>
    <property type="match status" value="2"/>
</dbReference>
<evidence type="ECO:0000313" key="3">
    <source>
        <dbReference type="Proteomes" id="UP000037460"/>
    </source>
</evidence>
<dbReference type="Proteomes" id="UP000037460">
    <property type="component" value="Unassembled WGS sequence"/>
</dbReference>
<evidence type="ECO:0000256" key="1">
    <source>
        <dbReference type="SAM" id="MobiDB-lite"/>
    </source>
</evidence>
<gene>
    <name evidence="2" type="ORF">Ctob_007373</name>
</gene>
<dbReference type="InterPro" id="IPR010736">
    <property type="entry name" value="SHIPPO-rpt"/>
</dbReference>
<name>A0A0M0JUT5_9EUKA</name>
<comment type="caution">
    <text evidence="2">The sequence shown here is derived from an EMBL/GenBank/DDBJ whole genome shotgun (WGS) entry which is preliminary data.</text>
</comment>
<feature type="region of interest" description="Disordered" evidence="1">
    <location>
        <begin position="162"/>
        <end position="199"/>
    </location>
</feature>
<feature type="compositionally biased region" description="Low complexity" evidence="1">
    <location>
        <begin position="86"/>
        <end position="96"/>
    </location>
</feature>
<accession>A0A0M0JUT5</accession>
<dbReference type="PANTHER" id="PTHR40429:SF1">
    <property type="entry name" value="FLAGELLAR ASSOCIATED PROTEIN"/>
    <property type="match status" value="1"/>
</dbReference>
<sequence length="326" mass="34982">MSKSLPPAKSPYSPRSPSRSLKEPARYGDDLRPSPLKEPRRSPVVKLGTSAGDFNVPGPGTYSASMDSYKNTPPSWTMGDKKARKSSLGGSSDSPGPVYMLRGSVAEQVSAAMPSCPRYGFGTTPRKLGSTEESCAPGPGAYSPRVTNKASIHEMQTVSTGQLTASTTPRTSTQMTEGTWSRNGANRQLGQINPGPGSETYTPLIGFTKTRPPEYTVYASERTTQMGDTPANNPGPLGYNPAYKSRFGRGHFGDSPRPIICGKDEASALKRYISPVHCKVFYGRGSPSPDTYTPLEQMGITDYTISNTSTHSPRYTFGTEIRPCAA</sequence>
<protein>
    <submittedName>
        <fullName evidence="2">Uncharacterized protein</fullName>
    </submittedName>
</protein>
<feature type="region of interest" description="Disordered" evidence="1">
    <location>
        <begin position="1"/>
        <end position="96"/>
    </location>
</feature>
<dbReference type="EMBL" id="JWZX01002334">
    <property type="protein sequence ID" value="KOO29903.1"/>
    <property type="molecule type" value="Genomic_DNA"/>
</dbReference>
<keyword evidence="3" id="KW-1185">Reference proteome</keyword>
<dbReference type="PANTHER" id="PTHR40429">
    <property type="entry name" value="FLAGELLAR ASSOCIATED PROTEIN"/>
    <property type="match status" value="1"/>
</dbReference>
<evidence type="ECO:0000313" key="2">
    <source>
        <dbReference type="EMBL" id="KOO29903.1"/>
    </source>
</evidence>